<dbReference type="AlphaFoldDB" id="A0A5C8EKL6"/>
<organism evidence="1 2">
    <name type="scientific">Brachyspira aalborgi</name>
    <dbReference type="NCBI Taxonomy" id="29522"/>
    <lineage>
        <taxon>Bacteria</taxon>
        <taxon>Pseudomonadati</taxon>
        <taxon>Spirochaetota</taxon>
        <taxon>Spirochaetia</taxon>
        <taxon>Brachyspirales</taxon>
        <taxon>Brachyspiraceae</taxon>
        <taxon>Brachyspira</taxon>
    </lineage>
</organism>
<dbReference type="EMBL" id="SAYD01000021">
    <property type="protein sequence ID" value="TXJ36660.1"/>
    <property type="molecule type" value="Genomic_DNA"/>
</dbReference>
<protein>
    <submittedName>
        <fullName evidence="1">Uncharacterized protein</fullName>
    </submittedName>
</protein>
<evidence type="ECO:0000313" key="1">
    <source>
        <dbReference type="EMBL" id="TXJ36660.1"/>
    </source>
</evidence>
<dbReference type="Proteomes" id="UP000325002">
    <property type="component" value="Unassembled WGS sequence"/>
</dbReference>
<accession>A0A5C8EKL6</accession>
<reference evidence="1 2" key="1">
    <citation type="journal article" date="1992" name="Lakartidningen">
        <title>[Penicillin V and not amoxicillin is the first choice preparation in acute otitis].</title>
        <authorList>
            <person name="Kamme C."/>
            <person name="Lundgren K."/>
            <person name="Prellner K."/>
        </authorList>
    </citation>
    <scope>NUCLEOTIDE SEQUENCE [LARGE SCALE GENOMIC DNA]</scope>
    <source>
        <strain evidence="1 2">PC3997IV</strain>
    </source>
</reference>
<evidence type="ECO:0000313" key="2">
    <source>
        <dbReference type="Proteomes" id="UP000325002"/>
    </source>
</evidence>
<sequence>MYTPQLSENEHWTDEKIKLRTEELIEDFCNYIDIIYYKEN</sequence>
<comment type="caution">
    <text evidence="1">The sequence shown here is derived from an EMBL/GenBank/DDBJ whole genome shotgun (WGS) entry which is preliminary data.</text>
</comment>
<gene>
    <name evidence="1" type="ORF">EPJ81_09960</name>
</gene>
<proteinExistence type="predicted"/>
<name>A0A5C8EKL6_9SPIR</name>